<reference evidence="1" key="1">
    <citation type="journal article" date="2014" name="Front. Microbiol.">
        <title>High frequency of phylogenetically diverse reductive dehalogenase-homologous genes in deep subseafloor sedimentary metagenomes.</title>
        <authorList>
            <person name="Kawai M."/>
            <person name="Futagami T."/>
            <person name="Toyoda A."/>
            <person name="Takaki Y."/>
            <person name="Nishi S."/>
            <person name="Hori S."/>
            <person name="Arai W."/>
            <person name="Tsubouchi T."/>
            <person name="Morono Y."/>
            <person name="Uchiyama I."/>
            <person name="Ito T."/>
            <person name="Fujiyama A."/>
            <person name="Inagaki F."/>
            <person name="Takami H."/>
        </authorList>
    </citation>
    <scope>NUCLEOTIDE SEQUENCE</scope>
    <source>
        <strain evidence="1">Expedition CK06-06</strain>
    </source>
</reference>
<evidence type="ECO:0000313" key="1">
    <source>
        <dbReference type="EMBL" id="GAI71302.1"/>
    </source>
</evidence>
<proteinExistence type="predicted"/>
<organism evidence="1">
    <name type="scientific">marine sediment metagenome</name>
    <dbReference type="NCBI Taxonomy" id="412755"/>
    <lineage>
        <taxon>unclassified sequences</taxon>
        <taxon>metagenomes</taxon>
        <taxon>ecological metagenomes</taxon>
    </lineage>
</organism>
<dbReference type="EMBL" id="BARW01002437">
    <property type="protein sequence ID" value="GAI71302.1"/>
    <property type="molecule type" value="Genomic_DNA"/>
</dbReference>
<protein>
    <submittedName>
        <fullName evidence="1">Uncharacterized protein</fullName>
    </submittedName>
</protein>
<accession>X1QRU5</accession>
<sequence length="72" mass="8175">MLAKRPHEVIPRVPNARESTQLRDLAKELSAAGCPLETIEEGFRHVAGYPGKMHVSYLRDVLFHWLGKEKPP</sequence>
<comment type="caution">
    <text evidence="1">The sequence shown here is derived from an EMBL/GenBank/DDBJ whole genome shotgun (WGS) entry which is preliminary data.</text>
</comment>
<dbReference type="AlphaFoldDB" id="X1QRU5"/>
<gene>
    <name evidence="1" type="ORF">S12H4_06794</name>
</gene>
<name>X1QRU5_9ZZZZ</name>